<dbReference type="FunCoup" id="A0A165JDP5">
    <property type="interactions" value="102"/>
</dbReference>
<accession>A0A165JDP5</accession>
<feature type="transmembrane region" description="Helical" evidence="7">
    <location>
        <begin position="293"/>
        <end position="314"/>
    </location>
</feature>
<feature type="transmembrane region" description="Helical" evidence="7">
    <location>
        <begin position="386"/>
        <end position="408"/>
    </location>
</feature>
<comment type="subcellular location">
    <subcellularLocation>
        <location evidence="1">Membrane</location>
        <topology evidence="1">Multi-pass membrane protein</topology>
    </subcellularLocation>
</comment>
<feature type="transmembrane region" description="Helical" evidence="7">
    <location>
        <begin position="447"/>
        <end position="466"/>
    </location>
</feature>
<evidence type="ECO:0000256" key="3">
    <source>
        <dbReference type="ARBA" id="ARBA00022692"/>
    </source>
</evidence>
<dbReference type="Proteomes" id="UP000076842">
    <property type="component" value="Unassembled WGS sequence"/>
</dbReference>
<feature type="transmembrane region" description="Helical" evidence="7">
    <location>
        <begin position="326"/>
        <end position="349"/>
    </location>
</feature>
<dbReference type="NCBIfam" id="TIGR00797">
    <property type="entry name" value="matE"/>
    <property type="match status" value="1"/>
</dbReference>
<dbReference type="OrthoDB" id="2126698at2759"/>
<feature type="transmembrane region" description="Helical" evidence="7">
    <location>
        <begin position="544"/>
        <end position="568"/>
    </location>
</feature>
<organism evidence="8 9">
    <name type="scientific">Calocera cornea HHB12733</name>
    <dbReference type="NCBI Taxonomy" id="1353952"/>
    <lineage>
        <taxon>Eukaryota</taxon>
        <taxon>Fungi</taxon>
        <taxon>Dikarya</taxon>
        <taxon>Basidiomycota</taxon>
        <taxon>Agaricomycotina</taxon>
        <taxon>Dacrymycetes</taxon>
        <taxon>Dacrymycetales</taxon>
        <taxon>Dacrymycetaceae</taxon>
        <taxon>Calocera</taxon>
    </lineage>
</organism>
<comment type="similarity">
    <text evidence="2">Belongs to the multi antimicrobial extrusion (MATE) (TC 2.A.66.1) family.</text>
</comment>
<dbReference type="GO" id="GO:1990961">
    <property type="term" value="P:xenobiotic detoxification by transmembrane export across the plasma membrane"/>
    <property type="evidence" value="ECO:0007669"/>
    <property type="project" value="InterPro"/>
</dbReference>
<keyword evidence="9" id="KW-1185">Reference proteome</keyword>
<dbReference type="InterPro" id="IPR045069">
    <property type="entry name" value="MATE_euk"/>
</dbReference>
<evidence type="ECO:0000313" key="9">
    <source>
        <dbReference type="Proteomes" id="UP000076842"/>
    </source>
</evidence>
<reference evidence="8 9" key="1">
    <citation type="journal article" date="2016" name="Mol. Biol. Evol.">
        <title>Comparative Genomics of Early-Diverging Mushroom-Forming Fungi Provides Insights into the Origins of Lignocellulose Decay Capabilities.</title>
        <authorList>
            <person name="Nagy L.G."/>
            <person name="Riley R."/>
            <person name="Tritt A."/>
            <person name="Adam C."/>
            <person name="Daum C."/>
            <person name="Floudas D."/>
            <person name="Sun H."/>
            <person name="Yadav J.S."/>
            <person name="Pangilinan J."/>
            <person name="Larsson K.H."/>
            <person name="Matsuura K."/>
            <person name="Barry K."/>
            <person name="Labutti K."/>
            <person name="Kuo R."/>
            <person name="Ohm R.A."/>
            <person name="Bhattacharya S.S."/>
            <person name="Shirouzu T."/>
            <person name="Yoshinaga Y."/>
            <person name="Martin F.M."/>
            <person name="Grigoriev I.V."/>
            <person name="Hibbett D.S."/>
        </authorList>
    </citation>
    <scope>NUCLEOTIDE SEQUENCE [LARGE SCALE GENOMIC DNA]</scope>
    <source>
        <strain evidence="8 9">HHB12733</strain>
    </source>
</reference>
<keyword evidence="3 7" id="KW-0812">Transmembrane</keyword>
<evidence type="ECO:0000256" key="1">
    <source>
        <dbReference type="ARBA" id="ARBA00004141"/>
    </source>
</evidence>
<evidence type="ECO:0000256" key="6">
    <source>
        <dbReference type="SAM" id="MobiDB-lite"/>
    </source>
</evidence>
<name>A0A165JDP5_9BASI</name>
<keyword evidence="4 7" id="KW-1133">Transmembrane helix</keyword>
<keyword evidence="5 7" id="KW-0472">Membrane</keyword>
<dbReference type="InParanoid" id="A0A165JDP5"/>
<feature type="transmembrane region" description="Helical" evidence="7">
    <location>
        <begin position="195"/>
        <end position="214"/>
    </location>
</feature>
<dbReference type="InterPro" id="IPR002528">
    <property type="entry name" value="MATE_fam"/>
</dbReference>
<feature type="transmembrane region" description="Helical" evidence="7">
    <location>
        <begin position="361"/>
        <end position="380"/>
    </location>
</feature>
<feature type="compositionally biased region" description="Acidic residues" evidence="6">
    <location>
        <begin position="27"/>
        <end position="43"/>
    </location>
</feature>
<sequence>MSEFPHYQQPSSLPSNYALMSHFNPELDPDEREAELEEEEGIVQEETPQGVTIQQQNIDPTIAGPFGPVSYAIKRRRTMSAVPTTAARPSRQTFTPIPGTPAIVPESVFVDERAPLLRSETTERTDKEQEPRSFWRQFGTELHVLSRYSFPILASQVLEYSLIVASVISIGHIGTDELAGSTLGNMTGSVTGYSIALGFICALDTLLPAAWTSEDPRMVGLWTQRMVVLMTILLVPMIVIWFNTESILLLLHQDAEVARFAGMYLKYASVGLPAYTYNAIAKRYFQSQGLMHVPTVATAIVAPLNLFLNWLLVWGPEPVRLGFKGAPLATAFSFNLMLVVFLIYGCFFAPKTAWCPISRRSFTRLGALVSLGIAGVGMTVSEWWSWEIVALAASLLGPAALAAQSVILSTCSGLWQASNALSIAAAVRVGNLLGAGLAKEASLACKVSLFMALCAASLMCGLLVSFRHNWAYIFNNDPEVVLLVSQILPLCAGFQAFDALATVSMGILRGLGKQPHGAAINLTAYYVIGIPLGLWLTFSKHMELYGIWTGLTVALIYAALCGVGLVLLSDWNHEVDKVRARFEADQAYQARTVEAEIAGNGSV</sequence>
<gene>
    <name evidence="8" type="ORF">CALCODRAFT_490962</name>
</gene>
<dbReference type="CDD" id="cd13132">
    <property type="entry name" value="MATE_eukaryotic"/>
    <property type="match status" value="1"/>
</dbReference>
<dbReference type="EMBL" id="KV423921">
    <property type="protein sequence ID" value="KZT61707.1"/>
    <property type="molecule type" value="Genomic_DNA"/>
</dbReference>
<evidence type="ECO:0000256" key="2">
    <source>
        <dbReference type="ARBA" id="ARBA00010199"/>
    </source>
</evidence>
<dbReference type="GO" id="GO:0015297">
    <property type="term" value="F:antiporter activity"/>
    <property type="evidence" value="ECO:0007669"/>
    <property type="project" value="InterPro"/>
</dbReference>
<dbReference type="GO" id="GO:0016020">
    <property type="term" value="C:membrane"/>
    <property type="evidence" value="ECO:0007669"/>
    <property type="project" value="UniProtKB-SubCell"/>
</dbReference>
<dbReference type="STRING" id="1353952.A0A165JDP5"/>
<protein>
    <submittedName>
        <fullName evidence="8">MATE efflux family protein</fullName>
    </submittedName>
</protein>
<dbReference type="Pfam" id="PF01554">
    <property type="entry name" value="MatE"/>
    <property type="match status" value="2"/>
</dbReference>
<proteinExistence type="inferred from homology"/>
<feature type="transmembrane region" description="Helical" evidence="7">
    <location>
        <begin position="520"/>
        <end position="538"/>
    </location>
</feature>
<feature type="region of interest" description="Disordered" evidence="6">
    <location>
        <begin position="1"/>
        <end position="48"/>
    </location>
</feature>
<evidence type="ECO:0000313" key="8">
    <source>
        <dbReference type="EMBL" id="KZT61707.1"/>
    </source>
</evidence>
<dbReference type="AlphaFoldDB" id="A0A165JDP5"/>
<evidence type="ECO:0000256" key="7">
    <source>
        <dbReference type="SAM" id="Phobius"/>
    </source>
</evidence>
<evidence type="ECO:0000256" key="4">
    <source>
        <dbReference type="ARBA" id="ARBA00022989"/>
    </source>
</evidence>
<dbReference type="PANTHER" id="PTHR11206">
    <property type="entry name" value="MULTIDRUG RESISTANCE PROTEIN"/>
    <property type="match status" value="1"/>
</dbReference>
<evidence type="ECO:0000256" key="5">
    <source>
        <dbReference type="ARBA" id="ARBA00023136"/>
    </source>
</evidence>
<feature type="transmembrane region" description="Helical" evidence="7">
    <location>
        <begin position="486"/>
        <end position="508"/>
    </location>
</feature>
<feature type="transmembrane region" description="Helical" evidence="7">
    <location>
        <begin position="226"/>
        <end position="244"/>
    </location>
</feature>
<dbReference type="GO" id="GO:0042910">
    <property type="term" value="F:xenobiotic transmembrane transporter activity"/>
    <property type="evidence" value="ECO:0007669"/>
    <property type="project" value="InterPro"/>
</dbReference>